<protein>
    <recommendedName>
        <fullName evidence="3">DNA adenine methylase</fullName>
    </recommendedName>
</protein>
<name>A0A9X9QYI0_NEISU</name>
<accession>A0A9X9QYI0</accession>
<reference evidence="1" key="1">
    <citation type="submission" date="2019-05" db="EMBL/GenBank/DDBJ databases">
        <authorList>
            <person name="Hibberd M."/>
        </authorList>
    </citation>
    <scope>NUCLEOTIDE SEQUENCE</scope>
    <source>
        <strain evidence="1">Neisseria_subflava_BgEED23</strain>
    </source>
</reference>
<proteinExistence type="predicted"/>
<keyword evidence="2" id="KW-1185">Reference proteome</keyword>
<dbReference type="Proteomes" id="UP000626795">
    <property type="component" value="Unassembled WGS sequence"/>
</dbReference>
<comment type="caution">
    <text evidence="1">The sequence shown here is derived from an EMBL/GenBank/DDBJ whole genome shotgun (WGS) entry which is preliminary data.</text>
</comment>
<evidence type="ECO:0000313" key="1">
    <source>
        <dbReference type="EMBL" id="VTY04606.1"/>
    </source>
</evidence>
<dbReference type="EMBL" id="CABFLZ010000011">
    <property type="protein sequence ID" value="VTY04606.1"/>
    <property type="molecule type" value="Genomic_DNA"/>
</dbReference>
<evidence type="ECO:0000313" key="2">
    <source>
        <dbReference type="Proteomes" id="UP000626795"/>
    </source>
</evidence>
<gene>
    <name evidence="1" type="ORF">ONOEEDHL_00110</name>
</gene>
<sequence>MTEYIITKSFSNIGTRNEVRMRLVEELSKEVPGNGRDEEASRYTYYVENLLDGRRIFLRRPANLHNGFDFLVCVENTNFSEVEKRKRNFPKHDEIVNDLLMKKSASPQQFFRLMNMIEDIYLCRKNYQASDFKCFSFSQGFSADLIALTLKWLFIEQDIRYWNYSGRAMLWIGLSQMINKKMEE</sequence>
<dbReference type="RefSeq" id="WP_204788138.1">
    <property type="nucleotide sequence ID" value="NZ_CABFLZ010000011.1"/>
</dbReference>
<evidence type="ECO:0008006" key="3">
    <source>
        <dbReference type="Google" id="ProtNLM"/>
    </source>
</evidence>
<organism evidence="1 2">
    <name type="scientific">Neisseria subflava</name>
    <dbReference type="NCBI Taxonomy" id="28449"/>
    <lineage>
        <taxon>Bacteria</taxon>
        <taxon>Pseudomonadati</taxon>
        <taxon>Pseudomonadota</taxon>
        <taxon>Betaproteobacteria</taxon>
        <taxon>Neisseriales</taxon>
        <taxon>Neisseriaceae</taxon>
        <taxon>Neisseria</taxon>
    </lineage>
</organism>
<dbReference type="AlphaFoldDB" id="A0A9X9QYI0"/>